<gene>
    <name evidence="3" type="ORF">H9L23_06860</name>
</gene>
<dbReference type="SUPFAM" id="SSF51658">
    <property type="entry name" value="Xylose isomerase-like"/>
    <property type="match status" value="1"/>
</dbReference>
<protein>
    <submittedName>
        <fullName evidence="3">Sugar phosphate isomerase/epimerase</fullName>
    </submittedName>
</protein>
<dbReference type="PANTHER" id="PTHR43489">
    <property type="entry name" value="ISOMERASE"/>
    <property type="match status" value="1"/>
</dbReference>
<evidence type="ECO:0000313" key="4">
    <source>
        <dbReference type="Proteomes" id="UP000515806"/>
    </source>
</evidence>
<dbReference type="Proteomes" id="UP000515806">
    <property type="component" value="Chromosome"/>
</dbReference>
<dbReference type="Pfam" id="PF01261">
    <property type="entry name" value="AP_endonuc_2"/>
    <property type="match status" value="1"/>
</dbReference>
<feature type="domain" description="Xylose isomerase-like TIM barrel" evidence="2">
    <location>
        <begin position="48"/>
        <end position="269"/>
    </location>
</feature>
<organism evidence="3 4">
    <name type="scientific">Pedobacter roseus</name>
    <dbReference type="NCBI Taxonomy" id="336820"/>
    <lineage>
        <taxon>Bacteria</taxon>
        <taxon>Pseudomonadati</taxon>
        <taxon>Bacteroidota</taxon>
        <taxon>Sphingobacteriia</taxon>
        <taxon>Sphingobacteriales</taxon>
        <taxon>Sphingobacteriaceae</taxon>
        <taxon>Pedobacter</taxon>
    </lineage>
</organism>
<dbReference type="KEGG" id="proe:H9L23_06860"/>
<dbReference type="InterPro" id="IPR036237">
    <property type="entry name" value="Xyl_isomerase-like_sf"/>
</dbReference>
<name>A0A7G9QKC8_9SPHI</name>
<evidence type="ECO:0000313" key="3">
    <source>
        <dbReference type="EMBL" id="QNN43803.1"/>
    </source>
</evidence>
<dbReference type="Gene3D" id="3.20.20.150">
    <property type="entry name" value="Divalent-metal-dependent TIM barrel enzymes"/>
    <property type="match status" value="1"/>
</dbReference>
<dbReference type="InterPro" id="IPR013022">
    <property type="entry name" value="Xyl_isomerase-like_TIM-brl"/>
</dbReference>
<proteinExistence type="predicted"/>
<keyword evidence="4" id="KW-1185">Reference proteome</keyword>
<dbReference type="RefSeq" id="WP_187594266.1">
    <property type="nucleotide sequence ID" value="NZ_CP060723.1"/>
</dbReference>
<evidence type="ECO:0000256" key="1">
    <source>
        <dbReference type="ARBA" id="ARBA00023235"/>
    </source>
</evidence>
<reference evidence="3 4" key="1">
    <citation type="submission" date="2020-08" db="EMBL/GenBank/DDBJ databases">
        <title>Genome sequence of Pedobacter roseus KACC 11594T.</title>
        <authorList>
            <person name="Hyun D.-W."/>
            <person name="Bae J.-W."/>
        </authorList>
    </citation>
    <scope>NUCLEOTIDE SEQUENCE [LARGE SCALE GENOMIC DNA]</scope>
    <source>
        <strain evidence="3 4">KACC 11594</strain>
    </source>
</reference>
<sequence>MSNIMKNTSLSIITSFLIFLTSGPLSAQQKYPELGIVSGLAQDSTAYAAGFRLIGESVPKILSPTLSDAEFQANLKRIKAAKCKVLSCNLFFPGSLKIAGPDVDEAKVLSYTETVLSRGKQAGVKYIVLGSSGARSIPAGYDMEKAKADFVMLCKKLGQIAKKNDVVILLENLETTETNFITSLKAAAEIVKKVNEPNFRLNVDVFHMLREGESPDEIINAAKEVGFCEIAEKVKRTLPGVAGDDFRPYLRALKKINYKGYIFMEASISNAAVEMPQAFKYLSAQLAEVYSSK</sequence>
<dbReference type="InterPro" id="IPR050417">
    <property type="entry name" value="Sugar_Epim/Isomerase"/>
</dbReference>
<evidence type="ECO:0000259" key="2">
    <source>
        <dbReference type="Pfam" id="PF01261"/>
    </source>
</evidence>
<keyword evidence="1 3" id="KW-0413">Isomerase</keyword>
<accession>A0A7G9QKC8</accession>
<dbReference type="AlphaFoldDB" id="A0A7G9QKC8"/>
<dbReference type="EMBL" id="CP060723">
    <property type="protein sequence ID" value="QNN43803.1"/>
    <property type="molecule type" value="Genomic_DNA"/>
</dbReference>
<dbReference type="GO" id="GO:0016853">
    <property type="term" value="F:isomerase activity"/>
    <property type="evidence" value="ECO:0007669"/>
    <property type="project" value="UniProtKB-KW"/>
</dbReference>